<proteinExistence type="predicted"/>
<dbReference type="EMBL" id="CP014672">
    <property type="protein sequence ID" value="ANW97870.1"/>
    <property type="molecule type" value="Genomic_DNA"/>
</dbReference>
<sequence length="233" mass="26406">MSCFFLASCFSDEPAGKEVSIDGNEITERELDAVPSENGYYDREKIVVAGYADLTNDGINEKIVLDLSAAEETQEIILKIMNADGKTIWKESAGIPHAGWNSVYLCTVDGRNLLLRYNPYMNQGWGSYSYELFSIDSDGTESTVDKGEVSFDITGRTGEFDIEEMASFYNKINEYLDKSILLLSTEQGEPEYSTESRIVTRREDFPWLYGAGIEFDENDSIKDKLLKYRENMK</sequence>
<protein>
    <submittedName>
        <fullName evidence="1">Uncharacterized protein</fullName>
    </submittedName>
</protein>
<evidence type="ECO:0000313" key="2">
    <source>
        <dbReference type="Proteomes" id="UP000092971"/>
    </source>
</evidence>
<dbReference type="AlphaFoldDB" id="A0A1B1YAR6"/>
<name>A0A1B1YAR6_THEST</name>
<accession>A0A1B1YAR6</accession>
<dbReference type="Proteomes" id="UP000092971">
    <property type="component" value="Chromosome"/>
</dbReference>
<dbReference type="OrthoDB" id="9791853at2"/>
<organism evidence="1 2">
    <name type="scientific">Thermoclostridium stercorarium subsp. thermolacticum DSM 2910</name>
    <dbReference type="NCBI Taxonomy" id="1121336"/>
    <lineage>
        <taxon>Bacteria</taxon>
        <taxon>Bacillati</taxon>
        <taxon>Bacillota</taxon>
        <taxon>Clostridia</taxon>
        <taxon>Eubacteriales</taxon>
        <taxon>Oscillospiraceae</taxon>
        <taxon>Thermoclostridium</taxon>
    </lineage>
</organism>
<gene>
    <name evidence="1" type="ORF">CSTERTH_01870</name>
</gene>
<evidence type="ECO:0000313" key="1">
    <source>
        <dbReference type="EMBL" id="ANW97870.1"/>
    </source>
</evidence>
<reference evidence="1 2" key="1">
    <citation type="submission" date="2016-02" db="EMBL/GenBank/DDBJ databases">
        <title>Comparison of Clostridium stercorarium subspecies using comparative genomics and transcriptomics.</title>
        <authorList>
            <person name="Schellenberg J."/>
            <person name="Thallinger G."/>
            <person name="Levin D.B."/>
            <person name="Zhang X."/>
            <person name="Alvare G."/>
            <person name="Fristensky B."/>
            <person name="Sparling R."/>
        </authorList>
    </citation>
    <scope>NUCLEOTIDE SEQUENCE [LARGE SCALE GENOMIC DNA]</scope>
    <source>
        <strain evidence="1 2">DSM 2910</strain>
    </source>
</reference>